<dbReference type="GO" id="GO:0007186">
    <property type="term" value="P:G protein-coupled receptor signaling pathway"/>
    <property type="evidence" value="ECO:0007669"/>
    <property type="project" value="TreeGrafter"/>
</dbReference>
<evidence type="ECO:0000259" key="12">
    <source>
        <dbReference type="PROSITE" id="PS50106"/>
    </source>
</evidence>
<feature type="compositionally biased region" description="Basic and acidic residues" evidence="9">
    <location>
        <begin position="1264"/>
        <end position="1273"/>
    </location>
</feature>
<feature type="compositionally biased region" description="Basic and acidic residues" evidence="9">
    <location>
        <begin position="537"/>
        <end position="547"/>
    </location>
</feature>
<dbReference type="Pfam" id="PF00595">
    <property type="entry name" value="PDZ"/>
    <property type="match status" value="1"/>
</dbReference>
<dbReference type="Gene3D" id="1.20.900.10">
    <property type="entry name" value="Dbl homology (DH) domain"/>
    <property type="match status" value="1"/>
</dbReference>
<comment type="subcellular location">
    <subcellularLocation>
        <location evidence="2">Cytoplasm</location>
    </subcellularLocation>
    <subcellularLocation>
        <location evidence="1">Membrane</location>
    </subcellularLocation>
</comment>
<feature type="compositionally biased region" description="Acidic residues" evidence="9">
    <location>
        <begin position="131"/>
        <end position="150"/>
    </location>
</feature>
<dbReference type="GeneTree" id="ENSGT00940000157662"/>
<dbReference type="PANTHER" id="PTHR45872:SF3">
    <property type="entry name" value="RHO GUANINE NUCLEOTIDE EXCHANGE FACTOR 12"/>
    <property type="match status" value="1"/>
</dbReference>
<dbReference type="SUPFAM" id="SSF48097">
    <property type="entry name" value="Regulator of G-protein signaling, RGS"/>
    <property type="match status" value="1"/>
</dbReference>
<evidence type="ECO:0000256" key="2">
    <source>
        <dbReference type="ARBA" id="ARBA00004496"/>
    </source>
</evidence>
<dbReference type="AlphaFoldDB" id="A0A8C4Z6N4"/>
<keyword evidence="6" id="KW-0344">Guanine-nucleotide releasing factor</keyword>
<feature type="compositionally biased region" description="Polar residues" evidence="9">
    <location>
        <begin position="1139"/>
        <end position="1148"/>
    </location>
</feature>
<dbReference type="SMART" id="SM00228">
    <property type="entry name" value="PDZ"/>
    <property type="match status" value="1"/>
</dbReference>
<keyword evidence="5" id="KW-0597">Phosphoprotein</keyword>
<feature type="region of interest" description="Disordered" evidence="9">
    <location>
        <begin position="245"/>
        <end position="282"/>
    </location>
</feature>
<keyword evidence="3" id="KW-0343">GTPase activation</keyword>
<feature type="compositionally biased region" description="Basic and acidic residues" evidence="9">
    <location>
        <begin position="20"/>
        <end position="38"/>
    </location>
</feature>
<evidence type="ECO:0000313" key="13">
    <source>
        <dbReference type="Ensembl" id="ENSGMOP00000007425.2"/>
    </source>
</evidence>
<feature type="region of interest" description="Disordered" evidence="9">
    <location>
        <begin position="1"/>
        <end position="38"/>
    </location>
</feature>
<dbReference type="InterPro" id="IPR011993">
    <property type="entry name" value="PH-like_dom_sf"/>
</dbReference>
<evidence type="ECO:0000256" key="6">
    <source>
        <dbReference type="ARBA" id="ARBA00022658"/>
    </source>
</evidence>
<dbReference type="Pfam" id="PF00621">
    <property type="entry name" value="RhoGEF"/>
    <property type="match status" value="1"/>
</dbReference>
<dbReference type="PROSITE" id="PS50106">
    <property type="entry name" value="PDZ"/>
    <property type="match status" value="1"/>
</dbReference>
<dbReference type="InterPro" id="IPR036305">
    <property type="entry name" value="RGS_sf"/>
</dbReference>
<keyword evidence="4" id="KW-0963">Cytoplasm</keyword>
<dbReference type="Pfam" id="PF17838">
    <property type="entry name" value="PH_16"/>
    <property type="match status" value="1"/>
</dbReference>
<dbReference type="SMART" id="SM00325">
    <property type="entry name" value="RhoGEF"/>
    <property type="match status" value="1"/>
</dbReference>
<dbReference type="SUPFAM" id="SSF50156">
    <property type="entry name" value="PDZ domain-like"/>
    <property type="match status" value="1"/>
</dbReference>
<dbReference type="Gene3D" id="1.10.167.10">
    <property type="entry name" value="Regulator of G-protein Signalling 4, domain 2"/>
    <property type="match status" value="1"/>
</dbReference>
<dbReference type="Ensembl" id="ENSGMOT00000007638.2">
    <property type="protein sequence ID" value="ENSGMOP00000007425.2"/>
    <property type="gene ID" value="ENSGMOG00000006673.2"/>
</dbReference>
<dbReference type="InterPro" id="IPR036034">
    <property type="entry name" value="PDZ_sf"/>
</dbReference>
<evidence type="ECO:0000256" key="4">
    <source>
        <dbReference type="ARBA" id="ARBA00022490"/>
    </source>
</evidence>
<feature type="region of interest" description="Disordered" evidence="9">
    <location>
        <begin position="1107"/>
        <end position="1194"/>
    </location>
</feature>
<dbReference type="PROSITE" id="PS50010">
    <property type="entry name" value="DH_2"/>
    <property type="match status" value="1"/>
</dbReference>
<feature type="compositionally biased region" description="Basic and acidic residues" evidence="9">
    <location>
        <begin position="151"/>
        <end position="161"/>
    </location>
</feature>
<dbReference type="InterPro" id="IPR044926">
    <property type="entry name" value="RGS_subdomain_2"/>
</dbReference>
<evidence type="ECO:0000259" key="11">
    <source>
        <dbReference type="PROSITE" id="PS50010"/>
    </source>
</evidence>
<feature type="compositionally biased region" description="Basic and acidic residues" evidence="9">
    <location>
        <begin position="264"/>
        <end position="280"/>
    </location>
</feature>
<dbReference type="InterPro" id="IPR015212">
    <property type="entry name" value="RGS-like_dom"/>
</dbReference>
<dbReference type="Gene3D" id="2.30.29.30">
    <property type="entry name" value="Pleckstrin-homology domain (PH domain)/Phosphotyrosine-binding domain (PTB)"/>
    <property type="match status" value="1"/>
</dbReference>
<dbReference type="GO" id="GO:0001664">
    <property type="term" value="F:G protein-coupled receptor binding"/>
    <property type="evidence" value="ECO:0007669"/>
    <property type="project" value="TreeGrafter"/>
</dbReference>
<reference evidence="13" key="2">
    <citation type="submission" date="2025-09" db="UniProtKB">
        <authorList>
            <consortium name="Ensembl"/>
        </authorList>
    </citation>
    <scope>IDENTIFICATION</scope>
</reference>
<evidence type="ECO:0000256" key="7">
    <source>
        <dbReference type="ARBA" id="ARBA00023054"/>
    </source>
</evidence>
<keyword evidence="14" id="KW-1185">Reference proteome</keyword>
<accession>A0A8C4Z6N4</accession>
<dbReference type="InterPro" id="IPR035899">
    <property type="entry name" value="DBL_dom_sf"/>
</dbReference>
<dbReference type="SUPFAM" id="SSF48065">
    <property type="entry name" value="DBL homology domain (DH-domain)"/>
    <property type="match status" value="1"/>
</dbReference>
<gene>
    <name evidence="13" type="primary">LOC115547988</name>
</gene>
<dbReference type="OMA" id="FMLTEMQ"/>
<dbReference type="GO" id="GO:0005737">
    <property type="term" value="C:cytoplasm"/>
    <property type="evidence" value="ECO:0007669"/>
    <property type="project" value="InterPro"/>
</dbReference>
<dbReference type="SMART" id="SM00233">
    <property type="entry name" value="PH"/>
    <property type="match status" value="1"/>
</dbReference>
<proteinExistence type="predicted"/>
<dbReference type="Pfam" id="PF09128">
    <property type="entry name" value="RGS-like"/>
    <property type="match status" value="1"/>
</dbReference>
<dbReference type="InterPro" id="IPR001849">
    <property type="entry name" value="PH_domain"/>
</dbReference>
<dbReference type="InterPro" id="IPR000219">
    <property type="entry name" value="DH_dom"/>
</dbReference>
<evidence type="ECO:0000259" key="10">
    <source>
        <dbReference type="PROSITE" id="PS50003"/>
    </source>
</evidence>
<feature type="compositionally biased region" description="Polar residues" evidence="9">
    <location>
        <begin position="184"/>
        <end position="194"/>
    </location>
</feature>
<feature type="compositionally biased region" description="Polar residues" evidence="9">
    <location>
        <begin position="635"/>
        <end position="657"/>
    </location>
</feature>
<feature type="compositionally biased region" description="Polar residues" evidence="9">
    <location>
        <begin position="251"/>
        <end position="263"/>
    </location>
</feature>
<dbReference type="InterPro" id="IPR001478">
    <property type="entry name" value="PDZ"/>
</dbReference>
<name>A0A8C4Z6N4_GADMO</name>
<protein>
    <submittedName>
        <fullName evidence="13">Rho guanine nucleotide exchange factor 12-like</fullName>
    </submittedName>
</protein>
<evidence type="ECO:0000256" key="1">
    <source>
        <dbReference type="ARBA" id="ARBA00004370"/>
    </source>
</evidence>
<sequence>MSGAHSTLADRTPNILNKDQIADKKPKNDKSPISLKHEFDPTGMVQRCVIIQRDENGFGLTVSGDNPVFVQMVKEDGAAMRAGVQTGDRIIKVNGTLVTQSNHIEVVKLIKSGSYVALTLLGQPPGLSEALQEEEEQAEEEGVVEKEEEGELQKSEGREGDGPLSTPLVQPPMLEQGGPLTDDIMNSSPRQQQHIDGPPTPLRSNILVGQNEDGDAVLSEWQMKRSSPLNDKLWSSAGGQFVTGSPLPVYPSQSDTPCHNPKTNLDDSPHFSPSPDRDDPYPLNPGPQCIMGTPPSPAHPPIIGAEDDYFDTQQEQINGQCSCFQSMESLKSRPAHLAAFLHHVVSQFDPAPLLCYLYADLHHQTRSKESRRIFMDLHSLFLDPTANLKVHVPESVSVELDRRRLELIPDELCKQYTQLLQEALLPDIHKNLEDFRQKRSMGLTLADAELSRLELERERGHPAPDRECTCAEHIVSKIEDILVAPHPAEEEKCATMQYVMLAYLKHLGVKIKEPRSLEPKRIRINFLPKIKLQSKSSKSEKEGEEKVKRPRFPNILGQPRRPSRVDSTYVSKAMELNKQRSPKPLPQPPLSSIIPEHPDPPIPSSSRIRGNQHGDGPDAGPQLFPGAVPPPLLHSVSSNQSSESCGQESDSGLSPLSWASLQSDSACHSGDLQECLPSPASAMHFDFSPATLEQLPLEENEASCFPMSPCEVHSEDDQAGAVTPIEGLEDPLNWQRLVSREVLAGLPPLEVKRQEVINELLYTEQAHLQMLRVLDTVFYQRLSRDAFLSPEDIHHIFSNLLEVMQLHVSITEQMATIQRRSETSVIGHIGDDLLAWFGGEQEEKVRQAVGTFCSNQPLALEIIKTRQKKEQRFNAFIQEAQSNRLCRRLQLKDIIPIEMQRLTKYPLLLERLAKYTEDCEEREKVRKAGKCCRDILSHVNQAVKEAEDKQRLEDYQRRLDLSSLKQSENPMVLEFKNLDLTKGKMVYEGPLSWKVNKDKSIELFSILLEEVLVLLQKQDERLVLKGQSMNLAGTFSPIIKLDNVLVRPVATDAKSFFVISTSGNRAIYELAAHTVSEQKTWQRLITQCAETMKARLAGQSALDLTHTGRAPASRDPLPSLTGSALSTDKDDTSPAPRANASTTSTNPFDSIDSDEEEDGESARVERADEEEQQEGPLRQRKLGDEAEEEEEDVVDVDELEAFLDGEMVDRLPLLRERSRHAIAIDSHEDTHLALDQPPCSSRAEDALNTLATLKQLLLEHMVIGEEGPKQKEKEEEEKLEDQPAEEFPYNARNSNWERRAPSAGWAEEPALPRRDPGLVERPAVNGGYVVLESCFLGSDESYTDDDDDRDGAPGDPGIDLSKLLSSFSQTGEADGDGGVPGPNLSRRLMTHLRLLQASLQHLKDVEDRYNQLCHTVTERPADSEEYNGNLNSLPSILYAPYTPSTLHTGYAMHFILYTLHKMYTLYITNKPKALCHFVPFCDPFYSV</sequence>
<evidence type="ECO:0000313" key="14">
    <source>
        <dbReference type="Proteomes" id="UP000694546"/>
    </source>
</evidence>
<dbReference type="PANTHER" id="PTHR45872">
    <property type="entry name" value="RHO GUANINE NUCLEOTIDE EXCHANGE FACTOR 2, ISOFORM D"/>
    <property type="match status" value="1"/>
</dbReference>
<dbReference type="CDD" id="cd00160">
    <property type="entry name" value="RhoGEF"/>
    <property type="match status" value="1"/>
</dbReference>
<evidence type="ECO:0000256" key="9">
    <source>
        <dbReference type="SAM" id="MobiDB-lite"/>
    </source>
</evidence>
<feature type="region of interest" description="Disordered" evidence="9">
    <location>
        <begin position="1339"/>
        <end position="1358"/>
    </location>
</feature>
<feature type="region of interest" description="Disordered" evidence="9">
    <location>
        <begin position="533"/>
        <end position="657"/>
    </location>
</feature>
<feature type="region of interest" description="Disordered" evidence="9">
    <location>
        <begin position="1264"/>
        <end position="1321"/>
    </location>
</feature>
<feature type="region of interest" description="Disordered" evidence="9">
    <location>
        <begin position="128"/>
        <end position="207"/>
    </location>
</feature>
<dbReference type="Gene3D" id="2.30.42.10">
    <property type="match status" value="1"/>
</dbReference>
<dbReference type="InterPro" id="IPR041020">
    <property type="entry name" value="PH_16"/>
</dbReference>
<dbReference type="GO" id="GO:0016020">
    <property type="term" value="C:membrane"/>
    <property type="evidence" value="ECO:0007669"/>
    <property type="project" value="UniProtKB-SubCell"/>
</dbReference>
<dbReference type="CDD" id="cd23069">
    <property type="entry name" value="PDZ_ARHGEF11-12-like"/>
    <property type="match status" value="1"/>
</dbReference>
<evidence type="ECO:0000256" key="8">
    <source>
        <dbReference type="ARBA" id="ARBA00023136"/>
    </source>
</evidence>
<feature type="compositionally biased region" description="Acidic residues" evidence="9">
    <location>
        <begin position="1185"/>
        <end position="1194"/>
    </location>
</feature>
<feature type="domain" description="DH" evidence="11">
    <location>
        <begin position="752"/>
        <end position="942"/>
    </location>
</feature>
<feature type="domain" description="PH" evidence="10">
    <location>
        <begin position="984"/>
        <end position="1090"/>
    </location>
</feature>
<dbReference type="GO" id="GO:0005085">
    <property type="term" value="F:guanyl-nucleotide exchange factor activity"/>
    <property type="evidence" value="ECO:0007669"/>
    <property type="project" value="InterPro"/>
</dbReference>
<reference evidence="13" key="1">
    <citation type="submission" date="2025-08" db="UniProtKB">
        <authorList>
            <consortium name="Ensembl"/>
        </authorList>
    </citation>
    <scope>IDENTIFICATION</scope>
</reference>
<dbReference type="PROSITE" id="PS50003">
    <property type="entry name" value="PH_DOMAIN"/>
    <property type="match status" value="1"/>
</dbReference>
<dbReference type="Proteomes" id="UP000694546">
    <property type="component" value="Chromosome 7"/>
</dbReference>
<feature type="compositionally biased region" description="Acidic residues" evidence="9">
    <location>
        <begin position="1274"/>
        <end position="1284"/>
    </location>
</feature>
<organism evidence="13 14">
    <name type="scientific">Gadus morhua</name>
    <name type="common">Atlantic cod</name>
    <dbReference type="NCBI Taxonomy" id="8049"/>
    <lineage>
        <taxon>Eukaryota</taxon>
        <taxon>Metazoa</taxon>
        <taxon>Chordata</taxon>
        <taxon>Craniata</taxon>
        <taxon>Vertebrata</taxon>
        <taxon>Euteleostomi</taxon>
        <taxon>Actinopterygii</taxon>
        <taxon>Neopterygii</taxon>
        <taxon>Teleostei</taxon>
        <taxon>Neoteleostei</taxon>
        <taxon>Acanthomorphata</taxon>
        <taxon>Zeiogadaria</taxon>
        <taxon>Gadariae</taxon>
        <taxon>Gadiformes</taxon>
        <taxon>Gadoidei</taxon>
        <taxon>Gadidae</taxon>
        <taxon>Gadus</taxon>
    </lineage>
</organism>
<feature type="domain" description="PDZ" evidence="12">
    <location>
        <begin position="48"/>
        <end position="112"/>
    </location>
</feature>
<evidence type="ECO:0000256" key="3">
    <source>
        <dbReference type="ARBA" id="ARBA00022468"/>
    </source>
</evidence>
<keyword evidence="7" id="KW-0175">Coiled coil</keyword>
<dbReference type="SUPFAM" id="SSF50729">
    <property type="entry name" value="PH domain-like"/>
    <property type="match status" value="1"/>
</dbReference>
<evidence type="ECO:0000256" key="5">
    <source>
        <dbReference type="ARBA" id="ARBA00022553"/>
    </source>
</evidence>
<keyword evidence="8" id="KW-0472">Membrane</keyword>